<dbReference type="PROSITE" id="PS01328">
    <property type="entry name" value="4HBCOA_THIOESTERASE"/>
    <property type="match status" value="1"/>
</dbReference>
<dbReference type="InterPro" id="IPR050563">
    <property type="entry name" value="4-hydroxybenzoyl-CoA_TE"/>
</dbReference>
<dbReference type="OrthoDB" id="9800856at2"/>
<dbReference type="Pfam" id="PF13279">
    <property type="entry name" value="4HBT_2"/>
    <property type="match status" value="1"/>
</dbReference>
<dbReference type="RefSeq" id="WP_103934980.1">
    <property type="nucleotide sequence ID" value="NZ_FNVA01000008.1"/>
</dbReference>
<comment type="similarity">
    <text evidence="1">Belongs to the 4-hydroxybenzoyl-CoA thioesterase family.</text>
</comment>
<keyword evidence="4" id="KW-1185">Reference proteome</keyword>
<evidence type="ECO:0000256" key="1">
    <source>
        <dbReference type="ARBA" id="ARBA00005953"/>
    </source>
</evidence>
<protein>
    <submittedName>
        <fullName evidence="3">Acyl-CoA thioester hydrolase</fullName>
    </submittedName>
</protein>
<dbReference type="PANTHER" id="PTHR31793:SF27">
    <property type="entry name" value="NOVEL THIOESTERASE SUPERFAMILY DOMAIN AND SAPOSIN A-TYPE DOMAIN CONTAINING PROTEIN (0610012H03RIK)"/>
    <property type="match status" value="1"/>
</dbReference>
<evidence type="ECO:0000313" key="4">
    <source>
        <dbReference type="Proteomes" id="UP000236728"/>
    </source>
</evidence>
<name>A0A1H6C0V4_9BACT</name>
<dbReference type="InterPro" id="IPR006684">
    <property type="entry name" value="YbgC/YbaW"/>
</dbReference>
<sequence length="187" mass="20783">MATEPQEAPETAVDRELDDAIAARGYVESRVRVRYAETDKMGVVYHANYLVWFEVGRVEFLRAMGLDYSTMERETNVMLAVLEATARYKAPAKYDDELAVRATMTGIRGPIVRFRYSIVRIVDRLVLCEGETVHMALGPDFKRAELPSEYAERFRRLVHEIHGNAAGSGIAKLAGSSEPGANGGELA</sequence>
<proteinExistence type="inferred from homology"/>
<dbReference type="GO" id="GO:0047617">
    <property type="term" value="F:fatty acyl-CoA hydrolase activity"/>
    <property type="evidence" value="ECO:0007669"/>
    <property type="project" value="TreeGrafter"/>
</dbReference>
<dbReference type="CDD" id="cd00586">
    <property type="entry name" value="4HBT"/>
    <property type="match status" value="1"/>
</dbReference>
<dbReference type="EMBL" id="FNVA01000008">
    <property type="protein sequence ID" value="SEG66578.1"/>
    <property type="molecule type" value="Genomic_DNA"/>
</dbReference>
<dbReference type="NCBIfam" id="TIGR00051">
    <property type="entry name" value="YbgC/FadM family acyl-CoA thioesterase"/>
    <property type="match status" value="1"/>
</dbReference>
<organism evidence="3 4">
    <name type="scientific">Bryocella elongata</name>
    <dbReference type="NCBI Taxonomy" id="863522"/>
    <lineage>
        <taxon>Bacteria</taxon>
        <taxon>Pseudomonadati</taxon>
        <taxon>Acidobacteriota</taxon>
        <taxon>Terriglobia</taxon>
        <taxon>Terriglobales</taxon>
        <taxon>Acidobacteriaceae</taxon>
        <taxon>Bryocella</taxon>
    </lineage>
</organism>
<dbReference type="PANTHER" id="PTHR31793">
    <property type="entry name" value="4-HYDROXYBENZOYL-COA THIOESTERASE FAMILY MEMBER"/>
    <property type="match status" value="1"/>
</dbReference>
<reference evidence="3 4" key="1">
    <citation type="submission" date="2016-10" db="EMBL/GenBank/DDBJ databases">
        <authorList>
            <person name="de Groot N.N."/>
        </authorList>
    </citation>
    <scope>NUCLEOTIDE SEQUENCE [LARGE SCALE GENOMIC DNA]</scope>
    <source>
        <strain evidence="3 4">DSM 22489</strain>
    </source>
</reference>
<dbReference type="Proteomes" id="UP000236728">
    <property type="component" value="Unassembled WGS sequence"/>
</dbReference>
<dbReference type="Gene3D" id="3.10.129.10">
    <property type="entry name" value="Hotdog Thioesterase"/>
    <property type="match status" value="1"/>
</dbReference>
<evidence type="ECO:0000256" key="2">
    <source>
        <dbReference type="ARBA" id="ARBA00022801"/>
    </source>
</evidence>
<dbReference type="AlphaFoldDB" id="A0A1H6C0V4"/>
<evidence type="ECO:0000313" key="3">
    <source>
        <dbReference type="EMBL" id="SEG66578.1"/>
    </source>
</evidence>
<dbReference type="SUPFAM" id="SSF54637">
    <property type="entry name" value="Thioesterase/thiol ester dehydrase-isomerase"/>
    <property type="match status" value="1"/>
</dbReference>
<dbReference type="InterPro" id="IPR008272">
    <property type="entry name" value="HB-CoA_thioesterase_AS"/>
</dbReference>
<gene>
    <name evidence="3" type="ORF">SAMN05421819_4140</name>
</gene>
<keyword evidence="2 3" id="KW-0378">Hydrolase</keyword>
<accession>A0A1H6C0V4</accession>
<dbReference type="InterPro" id="IPR029069">
    <property type="entry name" value="HotDog_dom_sf"/>
</dbReference>